<gene>
    <name evidence="3" type="ORF">OCV61_02870</name>
</gene>
<organism evidence="3 4">
    <name type="scientific">Blautia ammoniilytica</name>
    <dbReference type="NCBI Taxonomy" id="2981782"/>
    <lineage>
        <taxon>Bacteria</taxon>
        <taxon>Bacillati</taxon>
        <taxon>Bacillota</taxon>
        <taxon>Clostridia</taxon>
        <taxon>Lachnospirales</taxon>
        <taxon>Lachnospiraceae</taxon>
        <taxon>Blautia</taxon>
    </lineage>
</organism>
<feature type="transmembrane region" description="Helical" evidence="1">
    <location>
        <begin position="131"/>
        <end position="149"/>
    </location>
</feature>
<keyword evidence="1" id="KW-0472">Membrane</keyword>
<dbReference type="Pfam" id="PF09546">
    <property type="entry name" value="Spore_III_AE"/>
    <property type="match status" value="1"/>
</dbReference>
<sequence>MKKKMIKWLAICFVFLAWTDCAQGETMASGDDFVQEQLIGQMDFEGIQKMLDQALGKGEFSFADAVKKILSGNQEVSKEVLQGFLQGLFFNLVKGEKDTLLRILLLILGTAFLTNLSAVFEDGQAVEITFYMLYLLLFIMIMNSFAQLSCNLSGSLGWICDFMKVLTPAYFMTVAASTGAATAAVFYQGILMLTWMIQWILTAFLLPGVNLYILLCLVNHLTKESMLSKLADLLESLIRWGMKSLLGIVTGLQIVKGMVAPVMDSLKRTALGKTASAIPGIGNAVNTVTELVVTTGVLVRNCVGVAALLALLVTAAAPVLHYGFLSLAYRFLAALAQPVADKRIVGALTTMGEGCGLLLRILLTAEVLCMLMFIILTLSFGGGG</sequence>
<evidence type="ECO:0000313" key="4">
    <source>
        <dbReference type="Proteomes" id="UP001652409"/>
    </source>
</evidence>
<evidence type="ECO:0000256" key="1">
    <source>
        <dbReference type="SAM" id="Phobius"/>
    </source>
</evidence>
<feature type="transmembrane region" description="Helical" evidence="1">
    <location>
        <begin position="357"/>
        <end position="380"/>
    </location>
</feature>
<protein>
    <submittedName>
        <fullName evidence="3">Stage III sporulation protein AE</fullName>
    </submittedName>
</protein>
<name>A0ABT2TQ51_9FIRM</name>
<feature type="signal peptide" evidence="2">
    <location>
        <begin position="1"/>
        <end position="22"/>
    </location>
</feature>
<keyword evidence="1" id="KW-0812">Transmembrane</keyword>
<feature type="chain" id="PRO_5045602986" evidence="2">
    <location>
        <begin position="23"/>
        <end position="384"/>
    </location>
</feature>
<proteinExistence type="predicted"/>
<reference evidence="3 4" key="1">
    <citation type="journal article" date="2021" name="ISME Commun">
        <title>Automated analysis of genomic sequences facilitates high-throughput and comprehensive description of bacteria.</title>
        <authorList>
            <person name="Hitch T.C.A."/>
        </authorList>
    </citation>
    <scope>NUCLEOTIDE SEQUENCE [LARGE SCALE GENOMIC DNA]</scope>
    <source>
        <strain evidence="3 4">Sanger_23</strain>
    </source>
</reference>
<keyword evidence="4" id="KW-1185">Reference proteome</keyword>
<comment type="caution">
    <text evidence="3">The sequence shown here is derived from an EMBL/GenBank/DDBJ whole genome shotgun (WGS) entry which is preliminary data.</text>
</comment>
<feature type="transmembrane region" description="Helical" evidence="1">
    <location>
        <begin position="199"/>
        <end position="220"/>
    </location>
</feature>
<keyword evidence="2" id="KW-0732">Signal</keyword>
<evidence type="ECO:0000313" key="3">
    <source>
        <dbReference type="EMBL" id="MCU6764349.1"/>
    </source>
</evidence>
<dbReference type="Proteomes" id="UP001652409">
    <property type="component" value="Unassembled WGS sequence"/>
</dbReference>
<evidence type="ECO:0000256" key="2">
    <source>
        <dbReference type="SAM" id="SignalP"/>
    </source>
</evidence>
<dbReference type="RefSeq" id="WP_158420585.1">
    <property type="nucleotide sequence ID" value="NZ_JAOQJL010000004.1"/>
</dbReference>
<dbReference type="EMBL" id="JAOQJL010000004">
    <property type="protein sequence ID" value="MCU6764349.1"/>
    <property type="molecule type" value="Genomic_DNA"/>
</dbReference>
<keyword evidence="1" id="KW-1133">Transmembrane helix</keyword>
<feature type="transmembrane region" description="Helical" evidence="1">
    <location>
        <begin position="99"/>
        <end position="119"/>
    </location>
</feature>
<accession>A0ABT2TQ51</accession>
<dbReference type="InterPro" id="IPR014194">
    <property type="entry name" value="Spore_III_AE"/>
</dbReference>
<feature type="transmembrane region" description="Helical" evidence="1">
    <location>
        <begin position="169"/>
        <end position="187"/>
    </location>
</feature>